<comment type="caution">
    <text evidence="14">The sequence shown here is derived from an EMBL/GenBank/DDBJ whole genome shotgun (WGS) entry which is preliminary data.</text>
</comment>
<evidence type="ECO:0000256" key="9">
    <source>
        <dbReference type="ARBA" id="ARBA00022989"/>
    </source>
</evidence>
<dbReference type="Gene3D" id="6.10.340.10">
    <property type="match status" value="1"/>
</dbReference>
<gene>
    <name evidence="14" type="ORF">ACFPM4_13175</name>
</gene>
<feature type="domain" description="HAMP" evidence="13">
    <location>
        <begin position="310"/>
        <end position="367"/>
    </location>
</feature>
<evidence type="ECO:0000256" key="10">
    <source>
        <dbReference type="ARBA" id="ARBA00023012"/>
    </source>
</evidence>
<accession>A0ABW0LM80</accession>
<dbReference type="PANTHER" id="PTHR34220">
    <property type="entry name" value="SENSOR HISTIDINE KINASE YPDA"/>
    <property type="match status" value="1"/>
</dbReference>
<keyword evidence="2" id="KW-1003">Cell membrane</keyword>
<dbReference type="EMBL" id="JBHSMC010000016">
    <property type="protein sequence ID" value="MFC5465698.1"/>
    <property type="molecule type" value="Genomic_DNA"/>
</dbReference>
<proteinExistence type="predicted"/>
<organism evidence="14 15">
    <name type="scientific">Lederbergia graminis</name>
    <dbReference type="NCBI Taxonomy" id="735518"/>
    <lineage>
        <taxon>Bacteria</taxon>
        <taxon>Bacillati</taxon>
        <taxon>Bacillota</taxon>
        <taxon>Bacilli</taxon>
        <taxon>Bacillales</taxon>
        <taxon>Bacillaceae</taxon>
        <taxon>Lederbergia</taxon>
    </lineage>
</organism>
<keyword evidence="4 14" id="KW-0808">Transferase</keyword>
<dbReference type="PANTHER" id="PTHR34220:SF11">
    <property type="entry name" value="SENSOR PROTEIN KINASE HPTS"/>
    <property type="match status" value="1"/>
</dbReference>
<reference evidence="15" key="1">
    <citation type="journal article" date="2019" name="Int. J. Syst. Evol. Microbiol.">
        <title>The Global Catalogue of Microorganisms (GCM) 10K type strain sequencing project: providing services to taxonomists for standard genome sequencing and annotation.</title>
        <authorList>
            <consortium name="The Broad Institute Genomics Platform"/>
            <consortium name="The Broad Institute Genome Sequencing Center for Infectious Disease"/>
            <person name="Wu L."/>
            <person name="Ma J."/>
        </authorList>
    </citation>
    <scope>NUCLEOTIDE SEQUENCE [LARGE SCALE GENOMIC DNA]</scope>
    <source>
        <strain evidence="15">CGMCC 1.12237</strain>
    </source>
</reference>
<evidence type="ECO:0000256" key="7">
    <source>
        <dbReference type="ARBA" id="ARBA00022777"/>
    </source>
</evidence>
<evidence type="ECO:0000313" key="15">
    <source>
        <dbReference type="Proteomes" id="UP001596147"/>
    </source>
</evidence>
<keyword evidence="8" id="KW-0067">ATP-binding</keyword>
<sequence>MFYSLRNRFFLIFTCLLTVPFILLSILIPSLFTSVIKDQTQNLVKEKMDQYSLYVESITKQAQDLGKQILINQTTQDWLKLETGYWAKSNEEKLLKKKELGMLLNSIRINNSNDMSVSVFLYDGTGAPANNLKLKEENWYIDFMVNEQNFIKSHIDHPSAGGESINSYILPLFNLSTLESSGIIKVNFPSSLFESALDNMLIGKKGHAYLIDSSGSNVLQNKIQIPDAVIKKTVGNIGESRDKKGLIEMDYQGETYFVFYHMLPVGDWIFISEVTKSNLFSEVNNIQNNLLIISAIVFLLTIFTSYMLSSNITKPIGKLTKAMGYIEHGDFHGAQQYLPTIKSNNHEVGYLVKVFKHTIGRLKSLIETEYEANLRRKDAEYKALLLQINPHFLNNTLEIIGGLAAQGKNREVMKISVYLGKMMRYSLNTKSNIVRLGEEMNYIRNYTNILKLRYEDNINIEIEEDSEIRQIPIIKFILQPLVENAVKYSFVEKKNAEIYISTKRVDDQIFLSIEDKGVGISDDVIKDLMRHEDFNETNNVLESKGNSIGLKNVIGRLLLYYGKNFSYKIESEENVGTRITLCIYIKRGDFDVEGDHYR</sequence>
<dbReference type="PROSITE" id="PS50885">
    <property type="entry name" value="HAMP"/>
    <property type="match status" value="1"/>
</dbReference>
<keyword evidence="15" id="KW-1185">Reference proteome</keyword>
<dbReference type="Proteomes" id="UP001596147">
    <property type="component" value="Unassembled WGS sequence"/>
</dbReference>
<evidence type="ECO:0000256" key="5">
    <source>
        <dbReference type="ARBA" id="ARBA00022692"/>
    </source>
</evidence>
<dbReference type="InterPro" id="IPR050640">
    <property type="entry name" value="Bact_2-comp_sensor_kinase"/>
</dbReference>
<keyword evidence="7 14" id="KW-0418">Kinase</keyword>
<feature type="transmembrane region" description="Helical" evidence="12">
    <location>
        <begin position="290"/>
        <end position="308"/>
    </location>
</feature>
<evidence type="ECO:0000313" key="14">
    <source>
        <dbReference type="EMBL" id="MFC5465698.1"/>
    </source>
</evidence>
<dbReference type="SUPFAM" id="SSF55874">
    <property type="entry name" value="ATPase domain of HSP90 chaperone/DNA topoisomerase II/histidine kinase"/>
    <property type="match status" value="1"/>
</dbReference>
<keyword evidence="11 12" id="KW-0472">Membrane</keyword>
<evidence type="ECO:0000256" key="4">
    <source>
        <dbReference type="ARBA" id="ARBA00022679"/>
    </source>
</evidence>
<keyword evidence="10" id="KW-0902">Two-component regulatory system</keyword>
<keyword evidence="3" id="KW-0597">Phosphoprotein</keyword>
<dbReference type="EC" id="2.7.13.3" evidence="14"/>
<dbReference type="GO" id="GO:0004673">
    <property type="term" value="F:protein histidine kinase activity"/>
    <property type="evidence" value="ECO:0007669"/>
    <property type="project" value="UniProtKB-EC"/>
</dbReference>
<comment type="subcellular location">
    <subcellularLocation>
        <location evidence="1">Cell membrane</location>
        <topology evidence="1">Multi-pass membrane protein</topology>
    </subcellularLocation>
</comment>
<dbReference type="InterPro" id="IPR003594">
    <property type="entry name" value="HATPase_dom"/>
</dbReference>
<keyword evidence="9 12" id="KW-1133">Transmembrane helix</keyword>
<evidence type="ECO:0000256" key="11">
    <source>
        <dbReference type="ARBA" id="ARBA00023136"/>
    </source>
</evidence>
<dbReference type="InterPro" id="IPR010559">
    <property type="entry name" value="Sig_transdc_His_kin_internal"/>
</dbReference>
<evidence type="ECO:0000256" key="1">
    <source>
        <dbReference type="ARBA" id="ARBA00004651"/>
    </source>
</evidence>
<keyword evidence="5 12" id="KW-0812">Transmembrane</keyword>
<evidence type="ECO:0000259" key="13">
    <source>
        <dbReference type="PROSITE" id="PS50885"/>
    </source>
</evidence>
<name>A0ABW0LM80_9BACI</name>
<evidence type="ECO:0000256" key="2">
    <source>
        <dbReference type="ARBA" id="ARBA00022475"/>
    </source>
</evidence>
<evidence type="ECO:0000256" key="12">
    <source>
        <dbReference type="SAM" id="Phobius"/>
    </source>
</evidence>
<dbReference type="Pfam" id="PF02518">
    <property type="entry name" value="HATPase_c"/>
    <property type="match status" value="1"/>
</dbReference>
<dbReference type="Pfam" id="PF06580">
    <property type="entry name" value="His_kinase"/>
    <property type="match status" value="1"/>
</dbReference>
<evidence type="ECO:0000256" key="3">
    <source>
        <dbReference type="ARBA" id="ARBA00022553"/>
    </source>
</evidence>
<dbReference type="RefSeq" id="WP_144921849.1">
    <property type="nucleotide sequence ID" value="NZ_JBHSMC010000016.1"/>
</dbReference>
<evidence type="ECO:0000256" key="8">
    <source>
        <dbReference type="ARBA" id="ARBA00022840"/>
    </source>
</evidence>
<keyword evidence="6" id="KW-0547">Nucleotide-binding</keyword>
<evidence type="ECO:0000256" key="6">
    <source>
        <dbReference type="ARBA" id="ARBA00022741"/>
    </source>
</evidence>
<dbReference type="Gene3D" id="3.30.565.10">
    <property type="entry name" value="Histidine kinase-like ATPase, C-terminal domain"/>
    <property type="match status" value="1"/>
</dbReference>
<dbReference type="InterPro" id="IPR036890">
    <property type="entry name" value="HATPase_C_sf"/>
</dbReference>
<protein>
    <submittedName>
        <fullName evidence="14">Sensor histidine kinase</fullName>
        <ecNumber evidence="14">2.7.13.3</ecNumber>
    </submittedName>
</protein>
<dbReference type="InterPro" id="IPR003660">
    <property type="entry name" value="HAMP_dom"/>
</dbReference>